<dbReference type="InterPro" id="IPR002525">
    <property type="entry name" value="Transp_IS110-like_N"/>
</dbReference>
<gene>
    <name evidence="5" type="ORF">L2Y54_07815</name>
    <name evidence="6" type="ORF">L2Y54_07820</name>
    <name evidence="4" type="ORF">L2Y54_16365</name>
</gene>
<keyword evidence="7" id="KW-1185">Reference proteome</keyword>
<dbReference type="EMBL" id="CP091244">
    <property type="protein sequence ID" value="UJS23505.1"/>
    <property type="molecule type" value="Genomic_DNA"/>
</dbReference>
<evidence type="ECO:0000313" key="7">
    <source>
        <dbReference type="Proteomes" id="UP001054801"/>
    </source>
</evidence>
<dbReference type="EMBL" id="CP091244">
    <property type="protein sequence ID" value="UJS25942.1"/>
    <property type="molecule type" value="Genomic_DNA"/>
</dbReference>
<evidence type="ECO:0000313" key="4">
    <source>
        <dbReference type="EMBL" id="UJS23505.1"/>
    </source>
</evidence>
<dbReference type="Pfam" id="PF01548">
    <property type="entry name" value="DEDD_Tnp_IS110"/>
    <property type="match status" value="1"/>
</dbReference>
<dbReference type="EMBL" id="CP091244">
    <property type="protein sequence ID" value="UJS25941.1"/>
    <property type="molecule type" value="Genomic_DNA"/>
</dbReference>
<evidence type="ECO:0000313" key="5">
    <source>
        <dbReference type="EMBL" id="UJS25941.1"/>
    </source>
</evidence>
<dbReference type="PANTHER" id="PTHR33055">
    <property type="entry name" value="TRANSPOSASE FOR INSERTION SEQUENCE ELEMENT IS1111A"/>
    <property type="match status" value="1"/>
</dbReference>
<name>A0ABY3T289_9GAMM</name>
<reference evidence="5" key="1">
    <citation type="journal article" date="2022" name="Microorganisms">
        <title>Two New Species of Filamentous Sulfur Bacteria of the Genus Thiothrix, Thiothrix winogradskyi sp. nov. and 'Candidatus Thiothrix sulfatifontis' sp. nov.</title>
        <authorList>
            <person name="Ravin N.V."/>
            <person name="Rossetti S."/>
            <person name="Beletsky A.V."/>
            <person name="Kadnikov V.V."/>
            <person name="Rudenko T.S."/>
            <person name="Smolyakov D.D."/>
            <person name="Moskvitina M.I."/>
            <person name="Gureeva M.V."/>
            <person name="Mardanov A.V."/>
            <person name="Grabovich M.Y."/>
        </authorList>
    </citation>
    <scope>NUCLEOTIDE SEQUENCE</scope>
    <source>
        <strain evidence="5">CT3</strain>
    </source>
</reference>
<feature type="domain" description="Transposase IS116/IS110/IS902 C-terminal" evidence="3">
    <location>
        <begin position="207"/>
        <end position="292"/>
    </location>
</feature>
<protein>
    <submittedName>
        <fullName evidence="5">IS110 family transposase</fullName>
    </submittedName>
</protein>
<dbReference type="RefSeq" id="WP_236497681.1">
    <property type="nucleotide sequence ID" value="NZ_CP091244.1"/>
</dbReference>
<proteinExistence type="predicted"/>
<feature type="coiled-coil region" evidence="1">
    <location>
        <begin position="136"/>
        <end position="198"/>
    </location>
</feature>
<evidence type="ECO:0000259" key="2">
    <source>
        <dbReference type="Pfam" id="PF01548"/>
    </source>
</evidence>
<feature type="domain" description="Transposase IS110-like N-terminal" evidence="2">
    <location>
        <begin position="8"/>
        <end position="159"/>
    </location>
</feature>
<dbReference type="PANTHER" id="PTHR33055:SF3">
    <property type="entry name" value="PUTATIVE TRANSPOSASE FOR IS117-RELATED"/>
    <property type="match status" value="1"/>
</dbReference>
<organism evidence="5 7">
    <name type="scientific">Thiothrix winogradskyi</name>
    <dbReference type="NCBI Taxonomy" id="96472"/>
    <lineage>
        <taxon>Bacteria</taxon>
        <taxon>Pseudomonadati</taxon>
        <taxon>Pseudomonadota</taxon>
        <taxon>Gammaproteobacteria</taxon>
        <taxon>Thiotrichales</taxon>
        <taxon>Thiotrichaceae</taxon>
        <taxon>Thiothrix</taxon>
    </lineage>
</organism>
<evidence type="ECO:0000256" key="1">
    <source>
        <dbReference type="SAM" id="Coils"/>
    </source>
</evidence>
<dbReference type="Proteomes" id="UP001054801">
    <property type="component" value="Chromosome"/>
</dbReference>
<evidence type="ECO:0000259" key="3">
    <source>
        <dbReference type="Pfam" id="PF02371"/>
    </source>
</evidence>
<evidence type="ECO:0000313" key="6">
    <source>
        <dbReference type="EMBL" id="UJS25942.1"/>
    </source>
</evidence>
<keyword evidence="1" id="KW-0175">Coiled coil</keyword>
<sequence length="330" mass="37600">MTDTVVSIGIDVAKDKLQIAWLRQLQPLQVKPKSLPNHPKGYEELLDWLLKNTGVTVERLRITLEPTNIYHEGVALYLHDHGCQVCLVNAKQVSDFAASLGNLSKNDRKDSVMLARFGLVMNPRIWQPAPLEIRQLHALLDRLDTLQATMQQEENRLDTLQLRERYPKTVKESLDESIEFLKQSMQTIRDQIDDHIDRHPGLKHDQKLLATIPGVGALTAQRMIALIRSRDFTKASQVAAFMGLVPVERTSGTSVFKRPRISRRGDPELRGKLFMPVVAAITHNPIVQKFYRKLLDQKKHQRAAMTAAMRKLVHICFGVLKNQQVFSPTM</sequence>
<dbReference type="InterPro" id="IPR047650">
    <property type="entry name" value="Transpos_IS110"/>
</dbReference>
<dbReference type="Pfam" id="PF02371">
    <property type="entry name" value="Transposase_20"/>
    <property type="match status" value="1"/>
</dbReference>
<dbReference type="NCBIfam" id="NF033542">
    <property type="entry name" value="transpos_IS110"/>
    <property type="match status" value="1"/>
</dbReference>
<accession>A0ABY3T289</accession>
<dbReference type="InterPro" id="IPR003346">
    <property type="entry name" value="Transposase_20"/>
</dbReference>